<dbReference type="EMBL" id="JBHSGO010000049">
    <property type="protein sequence ID" value="MFC4665617.1"/>
    <property type="molecule type" value="Genomic_DNA"/>
</dbReference>
<evidence type="ECO:0000313" key="3">
    <source>
        <dbReference type="EMBL" id="MFC4665617.1"/>
    </source>
</evidence>
<dbReference type="RefSeq" id="WP_380077923.1">
    <property type="nucleotide sequence ID" value="NZ_JBHSGO010000049.1"/>
</dbReference>
<dbReference type="InterPro" id="IPR036873">
    <property type="entry name" value="Rhodanese-like_dom_sf"/>
</dbReference>
<dbReference type="Pfam" id="PF00581">
    <property type="entry name" value="Rhodanese"/>
    <property type="match status" value="1"/>
</dbReference>
<dbReference type="InterPro" id="IPR050229">
    <property type="entry name" value="GlpE_sulfurtransferase"/>
</dbReference>
<keyword evidence="4" id="KW-1185">Reference proteome</keyword>
<organism evidence="3 4">
    <name type="scientific">Falsiporphyromonas endometrii</name>
    <dbReference type="NCBI Taxonomy" id="1387297"/>
    <lineage>
        <taxon>Bacteria</taxon>
        <taxon>Pseudomonadati</taxon>
        <taxon>Bacteroidota</taxon>
        <taxon>Bacteroidia</taxon>
        <taxon>Bacteroidales</taxon>
        <taxon>Porphyromonadaceae</taxon>
        <taxon>Falsiporphyromonas</taxon>
    </lineage>
</organism>
<proteinExistence type="predicted"/>
<feature type="chain" id="PRO_5045337972" evidence="1">
    <location>
        <begin position="25"/>
        <end position="138"/>
    </location>
</feature>
<sequence length="138" mass="15431">MNLKQAIILSIASLSILLSFLSCNTKTHIKDVTTEQFEQVIKNSNIQIVDVRTPKEFAQGHLHDAILIDVKSDKFKDLALSKLHKDLPVAVYCRSGKRSALAAKILSDLGFKKVYNMEGGFTKWAKEDRARSITNVAE</sequence>
<dbReference type="PANTHER" id="PTHR43031:SF1">
    <property type="entry name" value="PYRIDINE NUCLEOTIDE-DISULPHIDE OXIDOREDUCTASE"/>
    <property type="match status" value="1"/>
</dbReference>
<comment type="caution">
    <text evidence="3">The sequence shown here is derived from an EMBL/GenBank/DDBJ whole genome shotgun (WGS) entry which is preliminary data.</text>
</comment>
<evidence type="ECO:0000256" key="1">
    <source>
        <dbReference type="SAM" id="SignalP"/>
    </source>
</evidence>
<dbReference type="Proteomes" id="UP001596020">
    <property type="component" value="Unassembled WGS sequence"/>
</dbReference>
<name>A0ABV9K6F0_9PORP</name>
<evidence type="ECO:0000313" key="4">
    <source>
        <dbReference type="Proteomes" id="UP001596020"/>
    </source>
</evidence>
<dbReference type="Gene3D" id="3.40.250.10">
    <property type="entry name" value="Rhodanese-like domain"/>
    <property type="match status" value="1"/>
</dbReference>
<dbReference type="CDD" id="cd00158">
    <property type="entry name" value="RHOD"/>
    <property type="match status" value="1"/>
</dbReference>
<reference evidence="4" key="1">
    <citation type="journal article" date="2019" name="Int. J. Syst. Evol. Microbiol.">
        <title>The Global Catalogue of Microorganisms (GCM) 10K type strain sequencing project: providing services to taxonomists for standard genome sequencing and annotation.</title>
        <authorList>
            <consortium name="The Broad Institute Genomics Platform"/>
            <consortium name="The Broad Institute Genome Sequencing Center for Infectious Disease"/>
            <person name="Wu L."/>
            <person name="Ma J."/>
        </authorList>
    </citation>
    <scope>NUCLEOTIDE SEQUENCE [LARGE SCALE GENOMIC DNA]</scope>
    <source>
        <strain evidence="4">CGMCC 4.7357</strain>
    </source>
</reference>
<dbReference type="PROSITE" id="PS51257">
    <property type="entry name" value="PROKAR_LIPOPROTEIN"/>
    <property type="match status" value="1"/>
</dbReference>
<feature type="signal peptide" evidence="1">
    <location>
        <begin position="1"/>
        <end position="24"/>
    </location>
</feature>
<dbReference type="SMART" id="SM00450">
    <property type="entry name" value="RHOD"/>
    <property type="match status" value="1"/>
</dbReference>
<keyword evidence="1" id="KW-0732">Signal</keyword>
<dbReference type="SUPFAM" id="SSF52821">
    <property type="entry name" value="Rhodanese/Cell cycle control phosphatase"/>
    <property type="match status" value="1"/>
</dbReference>
<dbReference type="InterPro" id="IPR001763">
    <property type="entry name" value="Rhodanese-like_dom"/>
</dbReference>
<dbReference type="PROSITE" id="PS50206">
    <property type="entry name" value="RHODANESE_3"/>
    <property type="match status" value="1"/>
</dbReference>
<gene>
    <name evidence="3" type="ORF">ACFO3G_03155</name>
</gene>
<dbReference type="PANTHER" id="PTHR43031">
    <property type="entry name" value="FAD-DEPENDENT OXIDOREDUCTASE"/>
    <property type="match status" value="1"/>
</dbReference>
<evidence type="ECO:0000259" key="2">
    <source>
        <dbReference type="PROSITE" id="PS50206"/>
    </source>
</evidence>
<accession>A0ABV9K6F0</accession>
<protein>
    <submittedName>
        <fullName evidence="3">Rhodanese-like domain-containing protein</fullName>
    </submittedName>
</protein>
<feature type="domain" description="Rhodanese" evidence="2">
    <location>
        <begin position="42"/>
        <end position="133"/>
    </location>
</feature>